<proteinExistence type="predicted"/>
<evidence type="ECO:0000313" key="3">
    <source>
        <dbReference type="EMBL" id="QDV58830.1"/>
    </source>
</evidence>
<dbReference type="Proteomes" id="UP000316770">
    <property type="component" value="Chromosome"/>
</dbReference>
<accession>A0A518J0G4</accession>
<keyword evidence="2" id="KW-0732">Signal</keyword>
<keyword evidence="4" id="KW-1185">Reference proteome</keyword>
<evidence type="ECO:0008006" key="5">
    <source>
        <dbReference type="Google" id="ProtNLM"/>
    </source>
</evidence>
<evidence type="ECO:0000256" key="1">
    <source>
        <dbReference type="SAM" id="MobiDB-lite"/>
    </source>
</evidence>
<sequence length="226" mass="24247" precursor="true">MVAGLACSLAASMLVVSTGGCTAFAGLSNSLDYNECCDEFVLGYRNSAWSARAWHERKHCFKNEDHRYHFRDGFRQGYEDVANGGNGCTPAFPPRSYWSWKFQSPEGQQRVNAWFAGYPHGARAAEEDGLGNYGQIQMSAQMAAACQSCGMGEPAYVDSTKPAEAAEPTPSQVTGYEGLLGEGETIVGDVQLGLERPANQPAPAVRTASPRIGSGIGGPIQRPQPF</sequence>
<dbReference type="RefSeq" id="WP_145289589.1">
    <property type="nucleotide sequence ID" value="NZ_CP036318.1"/>
</dbReference>
<dbReference type="AlphaFoldDB" id="A0A518J0G4"/>
<feature type="signal peptide" evidence="2">
    <location>
        <begin position="1"/>
        <end position="23"/>
    </location>
</feature>
<evidence type="ECO:0000313" key="4">
    <source>
        <dbReference type="Proteomes" id="UP000316770"/>
    </source>
</evidence>
<protein>
    <recommendedName>
        <fullName evidence="5">Lipoprotein</fullName>
    </recommendedName>
</protein>
<organism evidence="3 4">
    <name type="scientific">Rosistilla oblonga</name>
    <dbReference type="NCBI Taxonomy" id="2527990"/>
    <lineage>
        <taxon>Bacteria</taxon>
        <taxon>Pseudomonadati</taxon>
        <taxon>Planctomycetota</taxon>
        <taxon>Planctomycetia</taxon>
        <taxon>Pirellulales</taxon>
        <taxon>Pirellulaceae</taxon>
        <taxon>Rosistilla</taxon>
    </lineage>
</organism>
<name>A0A518J0G4_9BACT</name>
<feature type="region of interest" description="Disordered" evidence="1">
    <location>
        <begin position="197"/>
        <end position="226"/>
    </location>
</feature>
<reference evidence="3 4" key="1">
    <citation type="submission" date="2019-02" db="EMBL/GenBank/DDBJ databases">
        <title>Deep-cultivation of Planctomycetes and their phenomic and genomic characterization uncovers novel biology.</title>
        <authorList>
            <person name="Wiegand S."/>
            <person name="Jogler M."/>
            <person name="Boedeker C."/>
            <person name="Pinto D."/>
            <person name="Vollmers J."/>
            <person name="Rivas-Marin E."/>
            <person name="Kohn T."/>
            <person name="Peeters S.H."/>
            <person name="Heuer A."/>
            <person name="Rast P."/>
            <person name="Oberbeckmann S."/>
            <person name="Bunk B."/>
            <person name="Jeske O."/>
            <person name="Meyerdierks A."/>
            <person name="Storesund J.E."/>
            <person name="Kallscheuer N."/>
            <person name="Luecker S."/>
            <person name="Lage O.M."/>
            <person name="Pohl T."/>
            <person name="Merkel B.J."/>
            <person name="Hornburger P."/>
            <person name="Mueller R.-W."/>
            <person name="Bruemmer F."/>
            <person name="Labrenz M."/>
            <person name="Spormann A.M."/>
            <person name="Op den Camp H."/>
            <person name="Overmann J."/>
            <person name="Amann R."/>
            <person name="Jetten M.S.M."/>
            <person name="Mascher T."/>
            <person name="Medema M.H."/>
            <person name="Devos D.P."/>
            <person name="Kaster A.-K."/>
            <person name="Ovreas L."/>
            <person name="Rohde M."/>
            <person name="Galperin M.Y."/>
            <person name="Jogler C."/>
        </authorList>
    </citation>
    <scope>NUCLEOTIDE SEQUENCE [LARGE SCALE GENOMIC DNA]</scope>
    <source>
        <strain evidence="3 4">Mal33</strain>
    </source>
</reference>
<dbReference type="EMBL" id="CP036318">
    <property type="protein sequence ID" value="QDV58830.1"/>
    <property type="molecule type" value="Genomic_DNA"/>
</dbReference>
<evidence type="ECO:0000256" key="2">
    <source>
        <dbReference type="SAM" id="SignalP"/>
    </source>
</evidence>
<feature type="compositionally biased region" description="Low complexity" evidence="1">
    <location>
        <begin position="209"/>
        <end position="226"/>
    </location>
</feature>
<gene>
    <name evidence="3" type="ORF">Mal33_48550</name>
</gene>
<feature type="chain" id="PRO_5022190293" description="Lipoprotein" evidence="2">
    <location>
        <begin position="24"/>
        <end position="226"/>
    </location>
</feature>